<evidence type="ECO:0000313" key="4">
    <source>
        <dbReference type="EMBL" id="KIP08376.1"/>
    </source>
</evidence>
<dbReference type="InterPro" id="IPR040898">
    <property type="entry name" value="CxC6"/>
</dbReference>
<keyword evidence="5" id="KW-1185">Reference proteome</keyword>
<protein>
    <recommendedName>
        <fullName evidence="6">CxC5 like cysteine cluster associated with KDZ domain-containing protein</fullName>
    </recommendedName>
</protein>
<feature type="domain" description="CxC5 like cysteine cluster associated with KDZ" evidence="2">
    <location>
        <begin position="133"/>
        <end position="248"/>
    </location>
</feature>
<name>A0A0C3S0G7_PHLG1</name>
<feature type="compositionally biased region" description="Acidic residues" evidence="1">
    <location>
        <begin position="436"/>
        <end position="446"/>
    </location>
</feature>
<dbReference type="AlphaFoldDB" id="A0A0C3S0G7"/>
<dbReference type="Pfam" id="PF18718">
    <property type="entry name" value="CxC5"/>
    <property type="match status" value="1"/>
</dbReference>
<organism evidence="4 5">
    <name type="scientific">Phlebiopsis gigantea (strain 11061_1 CR5-6)</name>
    <name type="common">White-rot fungus</name>
    <name type="synonym">Peniophora gigantea</name>
    <dbReference type="NCBI Taxonomy" id="745531"/>
    <lineage>
        <taxon>Eukaryota</taxon>
        <taxon>Fungi</taxon>
        <taxon>Dikarya</taxon>
        <taxon>Basidiomycota</taxon>
        <taxon>Agaricomycotina</taxon>
        <taxon>Agaricomycetes</taxon>
        <taxon>Polyporales</taxon>
        <taxon>Phanerochaetaceae</taxon>
        <taxon>Phlebiopsis</taxon>
    </lineage>
</organism>
<reference evidence="4 5" key="1">
    <citation type="journal article" date="2014" name="PLoS Genet.">
        <title>Analysis of the Phlebiopsis gigantea genome, transcriptome and secretome provides insight into its pioneer colonization strategies of wood.</title>
        <authorList>
            <person name="Hori C."/>
            <person name="Ishida T."/>
            <person name="Igarashi K."/>
            <person name="Samejima M."/>
            <person name="Suzuki H."/>
            <person name="Master E."/>
            <person name="Ferreira P."/>
            <person name="Ruiz-Duenas F.J."/>
            <person name="Held B."/>
            <person name="Canessa P."/>
            <person name="Larrondo L.F."/>
            <person name="Schmoll M."/>
            <person name="Druzhinina I.S."/>
            <person name="Kubicek C.P."/>
            <person name="Gaskell J.A."/>
            <person name="Kersten P."/>
            <person name="St John F."/>
            <person name="Glasner J."/>
            <person name="Sabat G."/>
            <person name="Splinter BonDurant S."/>
            <person name="Syed K."/>
            <person name="Yadav J."/>
            <person name="Mgbeahuruike A.C."/>
            <person name="Kovalchuk A."/>
            <person name="Asiegbu F.O."/>
            <person name="Lackner G."/>
            <person name="Hoffmeister D."/>
            <person name="Rencoret J."/>
            <person name="Gutierrez A."/>
            <person name="Sun H."/>
            <person name="Lindquist E."/>
            <person name="Barry K."/>
            <person name="Riley R."/>
            <person name="Grigoriev I.V."/>
            <person name="Henrissat B."/>
            <person name="Kues U."/>
            <person name="Berka R.M."/>
            <person name="Martinez A.T."/>
            <person name="Covert S.F."/>
            <person name="Blanchette R.A."/>
            <person name="Cullen D."/>
        </authorList>
    </citation>
    <scope>NUCLEOTIDE SEQUENCE [LARGE SCALE GENOMIC DNA]</scope>
    <source>
        <strain evidence="4 5">11061_1 CR5-6</strain>
    </source>
</reference>
<evidence type="ECO:0000259" key="2">
    <source>
        <dbReference type="Pfam" id="PF18718"/>
    </source>
</evidence>
<evidence type="ECO:0000256" key="1">
    <source>
        <dbReference type="SAM" id="MobiDB-lite"/>
    </source>
</evidence>
<evidence type="ECO:0000313" key="5">
    <source>
        <dbReference type="Proteomes" id="UP000053257"/>
    </source>
</evidence>
<evidence type="ECO:0000259" key="3">
    <source>
        <dbReference type="Pfam" id="PF18721"/>
    </source>
</evidence>
<feature type="domain" description="CxC6 like cysteine cluster associated with KDZ" evidence="3">
    <location>
        <begin position="345"/>
        <end position="409"/>
    </location>
</feature>
<sequence>MTNERRTDRNVSYRIATMSSLHQLLQRLSECNSELLEALNLDSLYNYVCLCRLLKTAIRHCSKIQYIRLGGPPPVLPTHICCFIARRLGLALEQVEALWTALQSDIWDPRAEEPAQWEDPRILDEINKVYNISTRMLYPPMDRCINPLCRQQSFLRHKDDPRTIVLFGLAQGCQDALSVHLYCHCCNTNYHHNFSMHAGVRTYYGGLPEYVQVGEHQFVQRRVLELFTAQTVLSWTSSTNAARIFHSALSHTEETFDQVPRFALTTEQVIDGFILNALLKDYAQRLQSLRIPHTGDQKDRFTQAMQARNIRVRHSGQPEWAHYCDRCTSKYQDSHGDWKIVTAVVIDRITIGHPCCGVRHCTNPLFNTKDRFCPGHSHFEFICSVEGCSMPTEEGWRTCSANSHRSMEEDYIQMGKAAFQLKARLQRAQVSRPNDVEEVQPEDDEFQANGCQDKPDSGIKRLRALFGRRRTHNEQIFVHPCGIIVARETFYGSETTPQVLAMPEHVFPTRESEPSMAIYDMACQLYKHSAAQGKDLHLRMALPVDPFHHKSKHKQTDIECQLHCNPAKFSELFRDGSWVFNTSIAEQTNVWLGGYHSMLREMTADQYNFFLDELIMQKNDMTKVKLDSDGQLPSYIPGLRFFVPDM</sequence>
<proteinExistence type="predicted"/>
<feature type="region of interest" description="Disordered" evidence="1">
    <location>
        <begin position="432"/>
        <end position="453"/>
    </location>
</feature>
<dbReference type="Proteomes" id="UP000053257">
    <property type="component" value="Unassembled WGS sequence"/>
</dbReference>
<dbReference type="STRING" id="745531.A0A0C3S0G7"/>
<dbReference type="InterPro" id="IPR041539">
    <property type="entry name" value="CxC5"/>
</dbReference>
<dbReference type="EMBL" id="KN840480">
    <property type="protein sequence ID" value="KIP08376.1"/>
    <property type="molecule type" value="Genomic_DNA"/>
</dbReference>
<dbReference type="HOGENOM" id="CLU_004966_4_0_1"/>
<gene>
    <name evidence="4" type="ORF">PHLGIDRAFT_69415</name>
</gene>
<dbReference type="Pfam" id="PF18721">
    <property type="entry name" value="CxC6"/>
    <property type="match status" value="1"/>
</dbReference>
<dbReference type="OrthoDB" id="2800707at2759"/>
<accession>A0A0C3S0G7</accession>
<evidence type="ECO:0008006" key="6">
    <source>
        <dbReference type="Google" id="ProtNLM"/>
    </source>
</evidence>